<evidence type="ECO:0000313" key="2">
    <source>
        <dbReference type="Proteomes" id="UP000266861"/>
    </source>
</evidence>
<dbReference type="AlphaFoldDB" id="A0A397IYJ1"/>
<reference evidence="1 2" key="1">
    <citation type="submission" date="2018-08" db="EMBL/GenBank/DDBJ databases">
        <title>Genome and evolution of the arbuscular mycorrhizal fungus Diversispora epigaea (formerly Glomus versiforme) and its bacterial endosymbionts.</title>
        <authorList>
            <person name="Sun X."/>
            <person name="Fei Z."/>
            <person name="Harrison M."/>
        </authorList>
    </citation>
    <scope>NUCLEOTIDE SEQUENCE [LARGE SCALE GENOMIC DNA]</scope>
    <source>
        <strain evidence="1 2">IT104</strain>
    </source>
</reference>
<organism evidence="1 2">
    <name type="scientific">Diversispora epigaea</name>
    <dbReference type="NCBI Taxonomy" id="1348612"/>
    <lineage>
        <taxon>Eukaryota</taxon>
        <taxon>Fungi</taxon>
        <taxon>Fungi incertae sedis</taxon>
        <taxon>Mucoromycota</taxon>
        <taxon>Glomeromycotina</taxon>
        <taxon>Glomeromycetes</taxon>
        <taxon>Diversisporales</taxon>
        <taxon>Diversisporaceae</taxon>
        <taxon>Diversispora</taxon>
    </lineage>
</organism>
<name>A0A397IYJ1_9GLOM</name>
<evidence type="ECO:0000313" key="1">
    <source>
        <dbReference type="EMBL" id="RHZ79662.1"/>
    </source>
</evidence>
<dbReference type="Proteomes" id="UP000266861">
    <property type="component" value="Unassembled WGS sequence"/>
</dbReference>
<gene>
    <name evidence="1" type="ORF">Glove_142g54</name>
</gene>
<dbReference type="OrthoDB" id="2449066at2759"/>
<protein>
    <submittedName>
        <fullName evidence="1">Uncharacterized protein</fullName>
    </submittedName>
</protein>
<dbReference type="EMBL" id="PQFF01000133">
    <property type="protein sequence ID" value="RHZ79662.1"/>
    <property type="molecule type" value="Genomic_DNA"/>
</dbReference>
<proteinExistence type="predicted"/>
<keyword evidence="2" id="KW-1185">Reference proteome</keyword>
<sequence>MYTLYASAAKSNYTTSIAHFLSTIAAYPQLKKKLHHCGAFKISNKDARHICFGFDEALEIFVSQDERERIDLLISEYLDNHSISHGERTIELRKESLWKLVNDLVTVFGMADPSSHQLFQEYPPTEMHKDGLDHLIACYSVGLEQIKSEVAENSNKRQLDLDELSTHDTIEPQIKKRKTGTKRQTTKDEMEILFALKVYKNKLSDDAIATVCKQLLEI</sequence>
<comment type="caution">
    <text evidence="1">The sequence shown here is derived from an EMBL/GenBank/DDBJ whole genome shotgun (WGS) entry which is preliminary data.</text>
</comment>
<accession>A0A397IYJ1</accession>